<comment type="subcellular location">
    <subcellularLocation>
        <location evidence="6">Cytoplasm</location>
    </subcellularLocation>
</comment>
<dbReference type="InterPro" id="IPR029419">
    <property type="entry name" value="Arg_succ_lyase_C"/>
</dbReference>
<comment type="caution">
    <text evidence="9">The sequence shown here is derived from an EMBL/GenBank/DDBJ whole genome shotgun (WGS) entry which is preliminary data.</text>
</comment>
<evidence type="ECO:0000313" key="10">
    <source>
        <dbReference type="Proteomes" id="UP000233375"/>
    </source>
</evidence>
<evidence type="ECO:0000256" key="5">
    <source>
        <dbReference type="ARBA" id="ARBA00023239"/>
    </source>
</evidence>
<dbReference type="PRINTS" id="PR00149">
    <property type="entry name" value="FUMRATELYASE"/>
</dbReference>
<dbReference type="PANTHER" id="PTHR43814:SF1">
    <property type="entry name" value="ARGININOSUCCINATE LYASE"/>
    <property type="match status" value="1"/>
</dbReference>
<dbReference type="GO" id="GO:0005829">
    <property type="term" value="C:cytosol"/>
    <property type="evidence" value="ECO:0007669"/>
    <property type="project" value="TreeGrafter"/>
</dbReference>
<dbReference type="GO" id="GO:0004056">
    <property type="term" value="F:argininosuccinate lyase activity"/>
    <property type="evidence" value="ECO:0007669"/>
    <property type="project" value="UniProtKB-UniRule"/>
</dbReference>
<keyword evidence="3 6" id="KW-0055">Arginine biosynthesis</keyword>
<proteinExistence type="inferred from homology"/>
<comment type="similarity">
    <text evidence="6">Belongs to the lyase 1 family. Argininosuccinate lyase subfamily.</text>
</comment>
<dbReference type="OrthoDB" id="9769623at2"/>
<dbReference type="Proteomes" id="UP000233375">
    <property type="component" value="Unassembled WGS sequence"/>
</dbReference>
<dbReference type="NCBIfam" id="TIGR00838">
    <property type="entry name" value="argH"/>
    <property type="match status" value="1"/>
</dbReference>
<evidence type="ECO:0000256" key="4">
    <source>
        <dbReference type="ARBA" id="ARBA00022605"/>
    </source>
</evidence>
<feature type="domain" description="Argininosuccinate lyase C-terminal" evidence="8">
    <location>
        <begin position="386"/>
        <end position="462"/>
    </location>
</feature>
<gene>
    <name evidence="6 9" type="primary">argH</name>
    <name evidence="9" type="ORF">CWS01_21610</name>
</gene>
<dbReference type="Gene3D" id="1.10.275.10">
    <property type="entry name" value="Fumarase/aspartase (N-terminal domain)"/>
    <property type="match status" value="1"/>
</dbReference>
<dbReference type="Pfam" id="PF14698">
    <property type="entry name" value="ASL_C2"/>
    <property type="match status" value="1"/>
</dbReference>
<reference evidence="9 10" key="1">
    <citation type="journal article" date="2003" name="Int. J. Syst. Evol. Microbiol.">
        <title>Bacillus nealsonii sp. nov., isolated from a spacecraft-assembly facility, whose spores are gamma-radiation resistant.</title>
        <authorList>
            <person name="Venkateswaran K."/>
            <person name="Kempf M."/>
            <person name="Chen F."/>
            <person name="Satomi M."/>
            <person name="Nicholson W."/>
            <person name="Kern R."/>
        </authorList>
    </citation>
    <scope>NUCLEOTIDE SEQUENCE [LARGE SCALE GENOMIC DNA]</scope>
    <source>
        <strain evidence="9 10">FO-92</strain>
    </source>
</reference>
<keyword evidence="4 6" id="KW-0028">Amino-acid biosynthesis</keyword>
<dbReference type="Pfam" id="PF00206">
    <property type="entry name" value="Lyase_1"/>
    <property type="match status" value="1"/>
</dbReference>
<dbReference type="Gene3D" id="1.10.40.30">
    <property type="entry name" value="Fumarase/aspartase (C-terminal domain)"/>
    <property type="match status" value="1"/>
</dbReference>
<keyword evidence="6" id="KW-0963">Cytoplasm</keyword>
<dbReference type="SUPFAM" id="SSF48557">
    <property type="entry name" value="L-aspartase-like"/>
    <property type="match status" value="1"/>
</dbReference>
<dbReference type="UniPathway" id="UPA00068">
    <property type="reaction ID" value="UER00114"/>
</dbReference>
<dbReference type="PRINTS" id="PR00145">
    <property type="entry name" value="ARGSUCLYASE"/>
</dbReference>
<dbReference type="EC" id="4.3.2.1" evidence="2 6"/>
<evidence type="ECO:0000256" key="1">
    <source>
        <dbReference type="ARBA" id="ARBA00004941"/>
    </source>
</evidence>
<dbReference type="EMBL" id="PISE01000071">
    <property type="protein sequence ID" value="PKG21581.1"/>
    <property type="molecule type" value="Genomic_DNA"/>
</dbReference>
<dbReference type="HAMAP" id="MF_00006">
    <property type="entry name" value="Arg_succ_lyase"/>
    <property type="match status" value="1"/>
</dbReference>
<dbReference type="InterPro" id="IPR008948">
    <property type="entry name" value="L-Aspartase-like"/>
</dbReference>
<organism evidence="9 10">
    <name type="scientific">Niallia nealsonii</name>
    <dbReference type="NCBI Taxonomy" id="115979"/>
    <lineage>
        <taxon>Bacteria</taxon>
        <taxon>Bacillati</taxon>
        <taxon>Bacillota</taxon>
        <taxon>Bacilli</taxon>
        <taxon>Bacillales</taxon>
        <taxon>Bacillaceae</taxon>
        <taxon>Niallia</taxon>
    </lineage>
</organism>
<dbReference type="AlphaFoldDB" id="A0A2N0YWE7"/>
<sequence length="515" mass="58231">METSNNDSIKENTLQDGTQKEQIFQKEGHHFPGKTYTETVLEPAYDEAKVHLLKPMMAINKAHLIMLTEQQLLSAEEGKKIAEAINSLDLQTLRTSHYTGQVEDLFFQIENELLNKAGEIAGNLHIARSRNDMCITMFRLALRGKMQTALSSILFLKEQLLQFAKIHVDTLMIGHTHTQQAQPTTLAHYTMAVVDSLNRDIERFQLAYNHCNSSPMGAAAFTTSGFNISREKMKELLGFDRVIENSYDAIAGADYIAEVMTSTQIISINLGRFVQDLLLWSTQEYNVLRVADPYVQISSIMPQKRNPVSLEHIRSLLSSCVGNTNTVLTMLHNTPFGDIVDTEDDMQPYAWKSLHLLDKLCRLLACVIATAEINKDTLRKRTAASFATITELADTIVRTDQLPFRTAHIIASHIVQKALAENLPPQKITLEIVNRSAVSVIGKKLTLDETTLQQSLDPVYFVNIRTLQGGPNPNEVKRMINGRMKQQKEQEDWLTIVKKKSEETFCRLDDILETW</sequence>
<dbReference type="PANTHER" id="PTHR43814">
    <property type="entry name" value="ARGININOSUCCINATE LYASE"/>
    <property type="match status" value="1"/>
</dbReference>
<keyword evidence="10" id="KW-1185">Reference proteome</keyword>
<feature type="domain" description="Fumarate lyase N-terminal" evidence="7">
    <location>
        <begin position="110"/>
        <end position="321"/>
    </location>
</feature>
<keyword evidence="5 6" id="KW-0456">Lyase</keyword>
<dbReference type="RefSeq" id="WP_101179580.1">
    <property type="nucleotide sequence ID" value="NZ_PISE01000071.1"/>
</dbReference>
<evidence type="ECO:0000313" key="9">
    <source>
        <dbReference type="EMBL" id="PKG21581.1"/>
    </source>
</evidence>
<dbReference type="InterPro" id="IPR022761">
    <property type="entry name" value="Fumarate_lyase_N"/>
</dbReference>
<dbReference type="GO" id="GO:0042450">
    <property type="term" value="P:L-arginine biosynthetic process via ornithine"/>
    <property type="evidence" value="ECO:0007669"/>
    <property type="project" value="UniProtKB-UniRule"/>
</dbReference>
<evidence type="ECO:0000256" key="2">
    <source>
        <dbReference type="ARBA" id="ARBA00012338"/>
    </source>
</evidence>
<dbReference type="Gene3D" id="1.20.200.10">
    <property type="entry name" value="Fumarase/aspartase (Central domain)"/>
    <property type="match status" value="1"/>
</dbReference>
<accession>A0A2N0YWE7</accession>
<dbReference type="InterPro" id="IPR009049">
    <property type="entry name" value="Argininosuccinate_lyase"/>
</dbReference>
<comment type="catalytic activity">
    <reaction evidence="6">
        <text>2-(N(omega)-L-arginino)succinate = fumarate + L-arginine</text>
        <dbReference type="Rhea" id="RHEA:24020"/>
        <dbReference type="ChEBI" id="CHEBI:29806"/>
        <dbReference type="ChEBI" id="CHEBI:32682"/>
        <dbReference type="ChEBI" id="CHEBI:57472"/>
        <dbReference type="EC" id="4.3.2.1"/>
    </reaction>
</comment>
<dbReference type="InterPro" id="IPR000362">
    <property type="entry name" value="Fumarate_lyase_fam"/>
</dbReference>
<name>A0A2N0YWE7_9BACI</name>
<evidence type="ECO:0000256" key="3">
    <source>
        <dbReference type="ARBA" id="ARBA00022571"/>
    </source>
</evidence>
<dbReference type="CDD" id="cd01359">
    <property type="entry name" value="Argininosuccinate_lyase"/>
    <property type="match status" value="1"/>
</dbReference>
<evidence type="ECO:0000259" key="7">
    <source>
        <dbReference type="Pfam" id="PF00206"/>
    </source>
</evidence>
<evidence type="ECO:0000259" key="8">
    <source>
        <dbReference type="Pfam" id="PF14698"/>
    </source>
</evidence>
<comment type="pathway">
    <text evidence="1 6">Amino-acid biosynthesis; L-arginine biosynthesis; L-arginine from L-ornithine and carbamoyl phosphate: step 3/3.</text>
</comment>
<evidence type="ECO:0000256" key="6">
    <source>
        <dbReference type="HAMAP-Rule" id="MF_00006"/>
    </source>
</evidence>
<protein>
    <recommendedName>
        <fullName evidence="2 6">Argininosuccinate lyase</fullName>
        <shortName evidence="6">ASAL</shortName>
        <ecNumber evidence="2 6">4.3.2.1</ecNumber>
    </recommendedName>
    <alternativeName>
        <fullName evidence="6">Arginosuccinase</fullName>
    </alternativeName>
</protein>
<dbReference type="InterPro" id="IPR024083">
    <property type="entry name" value="Fumarase/histidase_N"/>
</dbReference>